<evidence type="ECO:0000313" key="2">
    <source>
        <dbReference type="EMBL" id="THU51253.1"/>
    </source>
</evidence>
<comment type="caution">
    <text evidence="2">The sequence shown here is derived from an EMBL/GenBank/DDBJ whole genome shotgun (WGS) entry which is preliminary data.</text>
</comment>
<dbReference type="EMBL" id="PYDT01000009">
    <property type="protein sequence ID" value="THU51253.1"/>
    <property type="molecule type" value="Genomic_DNA"/>
</dbReference>
<proteinExistence type="predicted"/>
<sequence length="70" mass="7313">MKWEQFKGSGAIPGFLLARCCASIDRSDAGRLKDEVGAVQGSGVTLTTPSTTHQTSEGKNSLGGCFHGTR</sequence>
<gene>
    <name evidence="2" type="ORF">C4D60_Mb06t29040</name>
</gene>
<dbReference type="Proteomes" id="UP000317650">
    <property type="component" value="Chromosome 6"/>
</dbReference>
<evidence type="ECO:0000313" key="3">
    <source>
        <dbReference type="Proteomes" id="UP000317650"/>
    </source>
</evidence>
<name>A0A4S8IRH2_MUSBA</name>
<feature type="region of interest" description="Disordered" evidence="1">
    <location>
        <begin position="42"/>
        <end position="70"/>
    </location>
</feature>
<accession>A0A4S8IRH2</accession>
<organism evidence="2 3">
    <name type="scientific">Musa balbisiana</name>
    <name type="common">Banana</name>
    <dbReference type="NCBI Taxonomy" id="52838"/>
    <lineage>
        <taxon>Eukaryota</taxon>
        <taxon>Viridiplantae</taxon>
        <taxon>Streptophyta</taxon>
        <taxon>Embryophyta</taxon>
        <taxon>Tracheophyta</taxon>
        <taxon>Spermatophyta</taxon>
        <taxon>Magnoliopsida</taxon>
        <taxon>Liliopsida</taxon>
        <taxon>Zingiberales</taxon>
        <taxon>Musaceae</taxon>
        <taxon>Musa</taxon>
    </lineage>
</organism>
<dbReference type="AlphaFoldDB" id="A0A4S8IRH2"/>
<evidence type="ECO:0000256" key="1">
    <source>
        <dbReference type="SAM" id="MobiDB-lite"/>
    </source>
</evidence>
<protein>
    <submittedName>
        <fullName evidence="2">Uncharacterized protein</fullName>
    </submittedName>
</protein>
<reference evidence="2 3" key="1">
    <citation type="journal article" date="2019" name="Nat. Plants">
        <title>Genome sequencing of Musa balbisiana reveals subgenome evolution and function divergence in polyploid bananas.</title>
        <authorList>
            <person name="Yao X."/>
        </authorList>
    </citation>
    <scope>NUCLEOTIDE SEQUENCE [LARGE SCALE GENOMIC DNA]</scope>
    <source>
        <strain evidence="3">cv. DH-PKW</strain>
        <tissue evidence="2">Leaves</tissue>
    </source>
</reference>
<feature type="compositionally biased region" description="Low complexity" evidence="1">
    <location>
        <begin position="45"/>
        <end position="55"/>
    </location>
</feature>
<keyword evidence="3" id="KW-1185">Reference proteome</keyword>